<proteinExistence type="predicted"/>
<gene>
    <name evidence="2" type="ORF">CLV94_0443</name>
</gene>
<accession>A0A495MKL5</accession>
<feature type="transmembrane region" description="Helical" evidence="1">
    <location>
        <begin position="7"/>
        <end position="28"/>
    </location>
</feature>
<dbReference type="AlphaFoldDB" id="A0A495MKL5"/>
<feature type="transmembrane region" description="Helical" evidence="1">
    <location>
        <begin position="164"/>
        <end position="184"/>
    </location>
</feature>
<evidence type="ECO:0000256" key="1">
    <source>
        <dbReference type="SAM" id="Phobius"/>
    </source>
</evidence>
<protein>
    <submittedName>
        <fullName evidence="2">Uncharacterized protein</fullName>
    </submittedName>
</protein>
<feature type="transmembrane region" description="Helical" evidence="1">
    <location>
        <begin position="40"/>
        <end position="61"/>
    </location>
</feature>
<comment type="caution">
    <text evidence="2">The sequence shown here is derived from an EMBL/GenBank/DDBJ whole genome shotgun (WGS) entry which is preliminary data.</text>
</comment>
<keyword evidence="1" id="KW-0472">Membrane</keyword>
<evidence type="ECO:0000313" key="3">
    <source>
        <dbReference type="Proteomes" id="UP000277579"/>
    </source>
</evidence>
<dbReference type="OrthoDB" id="822156at2"/>
<keyword evidence="1" id="KW-0812">Transmembrane</keyword>
<feature type="transmembrane region" description="Helical" evidence="1">
    <location>
        <begin position="73"/>
        <end position="92"/>
    </location>
</feature>
<dbReference type="RefSeq" id="WP_121374819.1">
    <property type="nucleotide sequence ID" value="NZ_RBLC01000001.1"/>
</dbReference>
<feature type="transmembrane region" description="Helical" evidence="1">
    <location>
        <begin position="139"/>
        <end position="158"/>
    </location>
</feature>
<dbReference type="EMBL" id="RBLC01000001">
    <property type="protein sequence ID" value="RKS25413.1"/>
    <property type="molecule type" value="Genomic_DNA"/>
</dbReference>
<organism evidence="2 3">
    <name type="scientific">Flavobacterium endophyticum</name>
    <dbReference type="NCBI Taxonomy" id="1540163"/>
    <lineage>
        <taxon>Bacteria</taxon>
        <taxon>Pseudomonadati</taxon>
        <taxon>Bacteroidota</taxon>
        <taxon>Flavobacteriia</taxon>
        <taxon>Flavobacteriales</taxon>
        <taxon>Flavobacteriaceae</taxon>
        <taxon>Flavobacterium</taxon>
    </lineage>
</organism>
<keyword evidence="3" id="KW-1185">Reference proteome</keyword>
<keyword evidence="1" id="KW-1133">Transmembrane helix</keyword>
<evidence type="ECO:0000313" key="2">
    <source>
        <dbReference type="EMBL" id="RKS25413.1"/>
    </source>
</evidence>
<feature type="transmembrane region" description="Helical" evidence="1">
    <location>
        <begin position="107"/>
        <end position="127"/>
    </location>
</feature>
<sequence>MERKTNIFILFFIAVAVLSLAGFFNSYIRFLPNTDRFPVIIHVHFTAFILWFTLIIVQPILIRQKKYELHRKIGKVSYFIAPVLVITILSLVKNQTQREISASENKAALTAFIGVLDAVSFSVYYLIAMVNKRNLRWHVAFLVAATLVVLNPGMSRLANHIQPGLGLLLAVLLPFIVSITVLCVEKIRYKAPVLKSPYFLFLCCWTLEIVLLMTIPNLEFWRDFVANIF</sequence>
<dbReference type="Proteomes" id="UP000277579">
    <property type="component" value="Unassembled WGS sequence"/>
</dbReference>
<feature type="transmembrane region" description="Helical" evidence="1">
    <location>
        <begin position="196"/>
        <end position="215"/>
    </location>
</feature>
<name>A0A495MKL5_9FLAO</name>
<reference evidence="2 3" key="1">
    <citation type="submission" date="2018-10" db="EMBL/GenBank/DDBJ databases">
        <title>Genomic Encyclopedia of Archaeal and Bacterial Type Strains, Phase II (KMG-II): from individual species to whole genera.</title>
        <authorList>
            <person name="Goeker M."/>
        </authorList>
    </citation>
    <scope>NUCLEOTIDE SEQUENCE [LARGE SCALE GENOMIC DNA]</scope>
    <source>
        <strain evidence="2 3">DSM 29537</strain>
    </source>
</reference>